<protein>
    <recommendedName>
        <fullName evidence="1">PIR2-like helical domain-containing protein</fullName>
    </recommendedName>
</protein>
<evidence type="ECO:0000313" key="2">
    <source>
        <dbReference type="EnsemblPlants" id="EMT07591"/>
    </source>
</evidence>
<accession>M8B0Q4</accession>
<organism evidence="2">
    <name type="scientific">Aegilops tauschii</name>
    <name type="common">Tausch's goatgrass</name>
    <name type="synonym">Aegilops squarrosa</name>
    <dbReference type="NCBI Taxonomy" id="37682"/>
    <lineage>
        <taxon>Eukaryota</taxon>
        <taxon>Viridiplantae</taxon>
        <taxon>Streptophyta</taxon>
        <taxon>Embryophyta</taxon>
        <taxon>Tracheophyta</taxon>
        <taxon>Spermatophyta</taxon>
        <taxon>Magnoliopsida</taxon>
        <taxon>Liliopsida</taxon>
        <taxon>Poales</taxon>
        <taxon>Poaceae</taxon>
        <taxon>BOP clade</taxon>
        <taxon>Pooideae</taxon>
        <taxon>Triticodae</taxon>
        <taxon>Triticeae</taxon>
        <taxon>Triticinae</taxon>
        <taxon>Aegilops</taxon>
    </lineage>
</organism>
<sequence length="627" mass="69887">MPPNKVQPRGPGRRGLFSCLYSGDRDEPHNYNFKAAGGECDGPPDFSLKADLLDLIPDFYEEAFDRLPVDDMPDAVADKLYETMRDGGLSLGFLDPVSNIILNTLGLFPRDHFRPREEPPAKRTRRSKRLAGTAQKRDTWSSGSTIGPSCRRVTWRRVAQKSCQALVRFMTSYFGCITEEQATRYLHWAGADLARAVLLVEHDLYAAELALPDPASERTQAALRCAVIHVCHSAPDVLVRLQASPLPLQRLLAAAPFLKSGGPKLTVDDVNTIMDLLRYQDGGPLDLQVNLLPGGRGVVVYYRNLKPDEGTFEVSKSTSSMDGFDMVTINVERHGDHFASLRMSRKGRENLSKAGLLDNCGGDACEYTQSLKMRLHAMIHTFYLKVFTMLPATRLRLIRDILFAGHCYGPMDPISNIILNSIWHNIVCPLPPADTEIQVYDIFDTLSLFRVEVRSLEGLIAIVRANLESGSSMQRVIEYLCCEQCDLSKETHTLQQFVAAAAAGRHPQPAALGSFLTSLTPGVLLDLQYLLTTGTNGTKKTEPNFCCPLLFTHTSRCFYGKGSARKIVYPDSADYFECDGDITNGGTMNTDGMLDTDFIFDFRRAMQFADDLRMYGEQQKLPECDEY</sequence>
<feature type="domain" description="PIR2-like helical" evidence="1">
    <location>
        <begin position="378"/>
        <end position="492"/>
    </location>
</feature>
<dbReference type="EnsemblPlants" id="EMT07591">
    <property type="protein sequence ID" value="EMT07591"/>
    <property type="gene ID" value="F775_02520"/>
</dbReference>
<feature type="domain" description="PIR2-like helical" evidence="1">
    <location>
        <begin position="56"/>
        <end position="200"/>
    </location>
</feature>
<dbReference type="ExpressionAtlas" id="M8B0Q4">
    <property type="expression patterns" value="baseline"/>
</dbReference>
<dbReference type="Pfam" id="PF20235">
    <property type="entry name" value="PIR2-like_helical"/>
    <property type="match status" value="2"/>
</dbReference>
<dbReference type="PANTHER" id="PTHR33120:SF64">
    <property type="entry name" value="PIR2-LIKE HELICAL DOMAIN-CONTAINING PROTEIN"/>
    <property type="match status" value="1"/>
</dbReference>
<proteinExistence type="predicted"/>
<dbReference type="PANTHER" id="PTHR33120">
    <property type="entry name" value="EXPRESSED PROTEIN-RELATED"/>
    <property type="match status" value="1"/>
</dbReference>
<dbReference type="AlphaFoldDB" id="M8B0Q4"/>
<reference evidence="2" key="1">
    <citation type="submission" date="2015-06" db="UniProtKB">
        <authorList>
            <consortium name="EnsemblPlants"/>
        </authorList>
    </citation>
    <scope>IDENTIFICATION</scope>
</reference>
<dbReference type="InterPro" id="IPR046527">
    <property type="entry name" value="PIR2-like_helical"/>
</dbReference>
<name>M8B0Q4_AEGTA</name>
<evidence type="ECO:0000259" key="1">
    <source>
        <dbReference type="Pfam" id="PF20235"/>
    </source>
</evidence>